<dbReference type="Proteomes" id="UP000307720">
    <property type="component" value="Unassembled WGS sequence"/>
</dbReference>
<gene>
    <name evidence="1" type="ORF">E5357_05230</name>
</gene>
<sequence length="167" mass="19425">MRKAVIIINGNGGVGKDTLCEFAGAAYRTQNISSVTPIKEIASRYGWRGEKDSRSRRFLADLKRVFSEYNDLPCRYLEEEYRKFLESGAQLLFVHIREGEEIDKFKRHVDIPCITLLIRRGSARQSWGNASDDNVEKYAYDYCYDNDRELTEAKDDFVRFLQDILGF</sequence>
<evidence type="ECO:0000313" key="1">
    <source>
        <dbReference type="EMBL" id="TGX99471.1"/>
    </source>
</evidence>
<dbReference type="EMBL" id="SRZB01000007">
    <property type="protein sequence ID" value="TGX99471.1"/>
    <property type="molecule type" value="Genomic_DNA"/>
</dbReference>
<comment type="caution">
    <text evidence="1">The sequence shown here is derived from an EMBL/GenBank/DDBJ whole genome shotgun (WGS) entry which is preliminary data.</text>
</comment>
<name>A0AC61R1Y4_9FIRM</name>
<evidence type="ECO:0000313" key="2">
    <source>
        <dbReference type="Proteomes" id="UP000307720"/>
    </source>
</evidence>
<reference evidence="1" key="1">
    <citation type="submission" date="2019-04" db="EMBL/GenBank/DDBJ databases">
        <title>Microbes associate with the intestines of laboratory mice.</title>
        <authorList>
            <person name="Navarre W."/>
            <person name="Wong E."/>
            <person name="Huang K."/>
            <person name="Tropini C."/>
            <person name="Ng K."/>
            <person name="Yu B."/>
        </authorList>
    </citation>
    <scope>NUCLEOTIDE SEQUENCE</scope>
    <source>
        <strain evidence="1">NM72_1-8</strain>
    </source>
</reference>
<organism evidence="1 2">
    <name type="scientific">Hominisplanchenecus murintestinalis</name>
    <dbReference type="NCBI Taxonomy" id="2941517"/>
    <lineage>
        <taxon>Bacteria</taxon>
        <taxon>Bacillati</taxon>
        <taxon>Bacillota</taxon>
        <taxon>Clostridia</taxon>
        <taxon>Lachnospirales</taxon>
        <taxon>Lachnospiraceae</taxon>
        <taxon>Hominisplanchenecus</taxon>
    </lineage>
</organism>
<keyword evidence="2" id="KW-1185">Reference proteome</keyword>
<accession>A0AC61R1Y4</accession>
<proteinExistence type="predicted"/>
<protein>
    <submittedName>
        <fullName evidence="1">Uncharacterized protein</fullName>
    </submittedName>
</protein>